<protein>
    <recommendedName>
        <fullName evidence="4">ATP-cone domain-containing protein</fullName>
    </recommendedName>
</protein>
<dbReference type="GO" id="GO:0009307">
    <property type="term" value="P:DNA restriction-modification system"/>
    <property type="evidence" value="ECO:0007669"/>
    <property type="project" value="InterPro"/>
</dbReference>
<dbReference type="InterPro" id="IPR007560">
    <property type="entry name" value="Restrct_endonuc_IV_Mrr"/>
</dbReference>
<keyword evidence="1 3" id="KW-0547">Nucleotide-binding</keyword>
<accession>A0A150X4B0</accession>
<dbReference type="EMBL" id="LRPC01000028">
    <property type="protein sequence ID" value="KYG73537.1"/>
    <property type="molecule type" value="Genomic_DNA"/>
</dbReference>
<evidence type="ECO:0000259" key="4">
    <source>
        <dbReference type="PROSITE" id="PS51161"/>
    </source>
</evidence>
<evidence type="ECO:0000256" key="1">
    <source>
        <dbReference type="ARBA" id="ARBA00022741"/>
    </source>
</evidence>
<evidence type="ECO:0000313" key="6">
    <source>
        <dbReference type="Proteomes" id="UP000075606"/>
    </source>
</evidence>
<dbReference type="InterPro" id="IPR005144">
    <property type="entry name" value="ATP-cone_dom"/>
</dbReference>
<dbReference type="Pfam" id="PF04471">
    <property type="entry name" value="Mrr_cat"/>
    <property type="match status" value="1"/>
</dbReference>
<reference evidence="5 6" key="1">
    <citation type="submission" date="2016-01" db="EMBL/GenBank/DDBJ databases">
        <title>Genome sequencing of Roseivirga spongicola UST030701-084.</title>
        <authorList>
            <person name="Selvaratnam C."/>
            <person name="Thevarajoo S."/>
            <person name="Goh K.M."/>
            <person name="Ee R."/>
            <person name="Chan K.-G."/>
            <person name="Chong C.S."/>
        </authorList>
    </citation>
    <scope>NUCLEOTIDE SEQUENCE [LARGE SCALE GENOMIC DNA]</scope>
    <source>
        <strain evidence="5 6">UST030701-084</strain>
    </source>
</reference>
<gene>
    <name evidence="5" type="ORF">AWW68_12660</name>
</gene>
<evidence type="ECO:0000256" key="2">
    <source>
        <dbReference type="ARBA" id="ARBA00022840"/>
    </source>
</evidence>
<keyword evidence="2 3" id="KW-0067">ATP-binding</keyword>
<dbReference type="AlphaFoldDB" id="A0A150X4B0"/>
<name>A0A150X4B0_9BACT</name>
<dbReference type="GO" id="GO:0005524">
    <property type="term" value="F:ATP binding"/>
    <property type="evidence" value="ECO:0007669"/>
    <property type="project" value="UniProtKB-UniRule"/>
</dbReference>
<feature type="domain" description="ATP-cone" evidence="4">
    <location>
        <begin position="4"/>
        <end position="85"/>
    </location>
</feature>
<evidence type="ECO:0000313" key="5">
    <source>
        <dbReference type="EMBL" id="KYG73537.1"/>
    </source>
</evidence>
<organism evidence="5 6">
    <name type="scientific">Roseivirga spongicola</name>
    <dbReference type="NCBI Taxonomy" id="333140"/>
    <lineage>
        <taxon>Bacteria</taxon>
        <taxon>Pseudomonadati</taxon>
        <taxon>Bacteroidota</taxon>
        <taxon>Cytophagia</taxon>
        <taxon>Cytophagales</taxon>
        <taxon>Roseivirgaceae</taxon>
        <taxon>Roseivirga</taxon>
    </lineage>
</organism>
<dbReference type="STRING" id="333140.AWW68_12660"/>
<sequence>MSQKWVKKASGEIVEFDENKLRQSLFNSGASEELISTITNKILNELDETTSTRSIYKKAYQLLRSSSQKLAGKYKLKNAILELGPSGYPFEHFVGQLLAYQGYDVEVGIEVQGKCLKHEVDIFAHTDDHLIVGECKHHRNAGYKSDVKIPLYVHSRYNDIVNGLRSASEKRDSECWIIINTRFTSDAEQYGQCYGLKLVSWDYPKKGSLRERIELSGLYPITCLFSLTKKEKQVLMEEDIVLCQQLSKNPELLGPIDPRKHQKVLAECEEICSASF</sequence>
<dbReference type="GO" id="GO:0004519">
    <property type="term" value="F:endonuclease activity"/>
    <property type="evidence" value="ECO:0007669"/>
    <property type="project" value="InterPro"/>
</dbReference>
<dbReference type="CDD" id="cd22308">
    <property type="entry name" value="Af1548-like"/>
    <property type="match status" value="1"/>
</dbReference>
<dbReference type="Proteomes" id="UP000075606">
    <property type="component" value="Unassembled WGS sequence"/>
</dbReference>
<dbReference type="InterPro" id="IPR011856">
    <property type="entry name" value="tRNA_endonuc-like_dom_sf"/>
</dbReference>
<dbReference type="SUPFAM" id="SSF52980">
    <property type="entry name" value="Restriction endonuclease-like"/>
    <property type="match status" value="1"/>
</dbReference>
<comment type="caution">
    <text evidence="5">The sequence shown here is derived from an EMBL/GenBank/DDBJ whole genome shotgun (WGS) entry which is preliminary data.</text>
</comment>
<dbReference type="OrthoDB" id="320396at2"/>
<proteinExistence type="predicted"/>
<dbReference type="RefSeq" id="WP_068221957.1">
    <property type="nucleotide sequence ID" value="NZ_LRPC01000028.1"/>
</dbReference>
<dbReference type="InterPro" id="IPR011335">
    <property type="entry name" value="Restrct_endonuc-II-like"/>
</dbReference>
<dbReference type="Gene3D" id="3.40.1350.10">
    <property type="match status" value="1"/>
</dbReference>
<dbReference type="GO" id="GO:0003677">
    <property type="term" value="F:DNA binding"/>
    <property type="evidence" value="ECO:0007669"/>
    <property type="project" value="InterPro"/>
</dbReference>
<dbReference type="PROSITE" id="PS51161">
    <property type="entry name" value="ATP_CONE"/>
    <property type="match status" value="1"/>
</dbReference>
<evidence type="ECO:0000256" key="3">
    <source>
        <dbReference type="PROSITE-ProRule" id="PRU00492"/>
    </source>
</evidence>
<keyword evidence="6" id="KW-1185">Reference proteome</keyword>